<sequence length="40" mass="5044">MIRHLIKLRNYCDQSACDIRDKCWNEMYKWEKLWRTILAV</sequence>
<protein>
    <submittedName>
        <fullName evidence="1">Uncharacterized protein</fullName>
    </submittedName>
</protein>
<reference evidence="1 2" key="1">
    <citation type="submission" date="2023-03" db="EMBL/GenBank/DDBJ databases">
        <title>High recombination rates correlate with genetic variation in Cardiocondyla obscurior ants.</title>
        <authorList>
            <person name="Errbii M."/>
        </authorList>
    </citation>
    <scope>NUCLEOTIDE SEQUENCE [LARGE SCALE GENOMIC DNA]</scope>
    <source>
        <strain evidence="1">Alpha-2009</strain>
        <tissue evidence="1">Whole body</tissue>
    </source>
</reference>
<proteinExistence type="predicted"/>
<evidence type="ECO:0000313" key="2">
    <source>
        <dbReference type="Proteomes" id="UP001430953"/>
    </source>
</evidence>
<accession>A0AAW2FCY1</accession>
<dbReference type="EMBL" id="JADYXP020000012">
    <property type="protein sequence ID" value="KAL0112276.1"/>
    <property type="molecule type" value="Genomic_DNA"/>
</dbReference>
<evidence type="ECO:0000313" key="1">
    <source>
        <dbReference type="EMBL" id="KAL0112276.1"/>
    </source>
</evidence>
<dbReference type="Proteomes" id="UP001430953">
    <property type="component" value="Unassembled WGS sequence"/>
</dbReference>
<gene>
    <name evidence="1" type="ORF">PUN28_011965</name>
</gene>
<organism evidence="1 2">
    <name type="scientific">Cardiocondyla obscurior</name>
    <dbReference type="NCBI Taxonomy" id="286306"/>
    <lineage>
        <taxon>Eukaryota</taxon>
        <taxon>Metazoa</taxon>
        <taxon>Ecdysozoa</taxon>
        <taxon>Arthropoda</taxon>
        <taxon>Hexapoda</taxon>
        <taxon>Insecta</taxon>
        <taxon>Pterygota</taxon>
        <taxon>Neoptera</taxon>
        <taxon>Endopterygota</taxon>
        <taxon>Hymenoptera</taxon>
        <taxon>Apocrita</taxon>
        <taxon>Aculeata</taxon>
        <taxon>Formicoidea</taxon>
        <taxon>Formicidae</taxon>
        <taxon>Myrmicinae</taxon>
        <taxon>Cardiocondyla</taxon>
    </lineage>
</organism>
<dbReference type="AlphaFoldDB" id="A0AAW2FCY1"/>
<comment type="caution">
    <text evidence="1">The sequence shown here is derived from an EMBL/GenBank/DDBJ whole genome shotgun (WGS) entry which is preliminary data.</text>
</comment>
<name>A0AAW2FCY1_9HYME</name>
<keyword evidence="2" id="KW-1185">Reference proteome</keyword>